<keyword evidence="2" id="KW-0805">Transcription regulation</keyword>
<sequence>MQHIDRILTVWGRFANSRIGTEYPCIAAGMRLAVDPPSDYNIFNLTDDTCILIGEQIMRLKEKQDLRYDIIMAKYALRIDDEQIWKILNIGRTAYFSKLAEAKSYVEGAIDGAKIVAYFYA</sequence>
<dbReference type="RefSeq" id="WP_016533470.1">
    <property type="nucleotide sequence ID" value="NZ_AP025519.1"/>
</dbReference>
<dbReference type="AlphaFoldDB" id="A0AAW8VAP3"/>
<accession>A0AAW8VAP3</accession>
<keyword evidence="4" id="KW-0804">Transcription</keyword>
<evidence type="ECO:0000256" key="2">
    <source>
        <dbReference type="ARBA" id="ARBA00023015"/>
    </source>
</evidence>
<gene>
    <name evidence="5" type="ORF">NQF69_12485</name>
</gene>
<evidence type="ECO:0000256" key="1">
    <source>
        <dbReference type="ARBA" id="ARBA00010234"/>
    </source>
</evidence>
<dbReference type="Proteomes" id="UP001182304">
    <property type="component" value="Unassembled WGS sequence"/>
</dbReference>
<keyword evidence="3" id="KW-0238">DNA-binding</keyword>
<name>A0AAW8VAP3_PASMD</name>
<dbReference type="GO" id="GO:0060567">
    <property type="term" value="P:negative regulation of termination of DNA-templated transcription"/>
    <property type="evidence" value="ECO:0007669"/>
    <property type="project" value="InterPro"/>
</dbReference>
<dbReference type="InterPro" id="IPR010534">
    <property type="entry name" value="Phage_933W_GpQ"/>
</dbReference>
<evidence type="ECO:0000313" key="5">
    <source>
        <dbReference type="EMBL" id="MDT3453579.1"/>
    </source>
</evidence>
<protein>
    <submittedName>
        <fullName evidence="5">Uncharacterized protein</fullName>
    </submittedName>
</protein>
<evidence type="ECO:0000256" key="3">
    <source>
        <dbReference type="ARBA" id="ARBA00023125"/>
    </source>
</evidence>
<dbReference type="EMBL" id="JANIEN010000049">
    <property type="protein sequence ID" value="MDT3453579.1"/>
    <property type="molecule type" value="Genomic_DNA"/>
</dbReference>
<reference evidence="5" key="1">
    <citation type="submission" date="2022-07" db="EMBL/GenBank/DDBJ databases">
        <title>Sequence of Pasteurella multocoda 17BRD-035.</title>
        <authorList>
            <person name="Roy Chowdhury P."/>
            <person name="Alhamami T."/>
            <person name="Trott D.J."/>
            <person name="Djordvevic S.P."/>
        </authorList>
    </citation>
    <scope>NUCLEOTIDE SEQUENCE</scope>
    <source>
        <strain evidence="5">17BRD-035</strain>
    </source>
</reference>
<evidence type="ECO:0000256" key="4">
    <source>
        <dbReference type="ARBA" id="ARBA00023163"/>
    </source>
</evidence>
<evidence type="ECO:0000313" key="6">
    <source>
        <dbReference type="Proteomes" id="UP001182304"/>
    </source>
</evidence>
<proteinExistence type="inferred from homology"/>
<comment type="similarity">
    <text evidence="1">Belongs to the phage antitermination Q type 1 family.</text>
</comment>
<comment type="caution">
    <text evidence="5">The sequence shown here is derived from an EMBL/GenBank/DDBJ whole genome shotgun (WGS) entry which is preliminary data.</text>
</comment>
<dbReference type="GO" id="GO:0003677">
    <property type="term" value="F:DNA binding"/>
    <property type="evidence" value="ECO:0007669"/>
    <property type="project" value="UniProtKB-KW"/>
</dbReference>
<organism evidence="5 6">
    <name type="scientific">Pasteurella multocida</name>
    <dbReference type="NCBI Taxonomy" id="747"/>
    <lineage>
        <taxon>Bacteria</taxon>
        <taxon>Pseudomonadati</taxon>
        <taxon>Pseudomonadota</taxon>
        <taxon>Gammaproteobacteria</taxon>
        <taxon>Pasteurellales</taxon>
        <taxon>Pasteurellaceae</taxon>
        <taxon>Pasteurella</taxon>
    </lineage>
</organism>
<dbReference type="Pfam" id="PF06530">
    <property type="entry name" value="Phage_antitermQ"/>
    <property type="match status" value="1"/>
</dbReference>